<feature type="transmembrane region" description="Helical" evidence="6">
    <location>
        <begin position="179"/>
        <end position="204"/>
    </location>
</feature>
<dbReference type="PANTHER" id="PTHR30250">
    <property type="entry name" value="PST FAMILY PREDICTED COLANIC ACID TRANSPORTER"/>
    <property type="match status" value="1"/>
</dbReference>
<evidence type="ECO:0000256" key="5">
    <source>
        <dbReference type="ARBA" id="ARBA00023136"/>
    </source>
</evidence>
<evidence type="ECO:0000256" key="3">
    <source>
        <dbReference type="ARBA" id="ARBA00022692"/>
    </source>
</evidence>
<feature type="transmembrane region" description="Helical" evidence="6">
    <location>
        <begin position="360"/>
        <end position="384"/>
    </location>
</feature>
<dbReference type="AlphaFoldDB" id="A0A1M5CXF1"/>
<dbReference type="GO" id="GO:0005886">
    <property type="term" value="C:plasma membrane"/>
    <property type="evidence" value="ECO:0007669"/>
    <property type="project" value="UniProtKB-SubCell"/>
</dbReference>
<feature type="transmembrane region" description="Helical" evidence="6">
    <location>
        <begin position="423"/>
        <end position="440"/>
    </location>
</feature>
<accession>A0A1M5CXF1</accession>
<evidence type="ECO:0000256" key="1">
    <source>
        <dbReference type="ARBA" id="ARBA00004651"/>
    </source>
</evidence>
<feature type="transmembrane region" description="Helical" evidence="6">
    <location>
        <begin position="12"/>
        <end position="32"/>
    </location>
</feature>
<evidence type="ECO:0000256" key="6">
    <source>
        <dbReference type="SAM" id="Phobius"/>
    </source>
</evidence>
<feature type="transmembrane region" description="Helical" evidence="6">
    <location>
        <begin position="300"/>
        <end position="318"/>
    </location>
</feature>
<keyword evidence="3 6" id="KW-0812">Transmembrane</keyword>
<dbReference type="OrthoDB" id="88014at2"/>
<keyword evidence="4 6" id="KW-1133">Transmembrane helix</keyword>
<evidence type="ECO:0000256" key="2">
    <source>
        <dbReference type="ARBA" id="ARBA00022475"/>
    </source>
</evidence>
<feature type="transmembrane region" description="Helical" evidence="6">
    <location>
        <begin position="120"/>
        <end position="144"/>
    </location>
</feature>
<keyword evidence="2" id="KW-1003">Cell membrane</keyword>
<dbReference type="InterPro" id="IPR002797">
    <property type="entry name" value="Polysacc_synth"/>
</dbReference>
<feature type="transmembrane region" description="Helical" evidence="6">
    <location>
        <begin position="156"/>
        <end position="173"/>
    </location>
</feature>
<comment type="subcellular location">
    <subcellularLocation>
        <location evidence="1">Cell membrane</location>
        <topology evidence="1">Multi-pass membrane protein</topology>
    </subcellularLocation>
</comment>
<dbReference type="EMBL" id="FQVT01000001">
    <property type="protein sequence ID" value="SHF59423.1"/>
    <property type="molecule type" value="Genomic_DNA"/>
</dbReference>
<organism evidence="7 8">
    <name type="scientific">Salegentibacter echinorum</name>
    <dbReference type="NCBI Taxonomy" id="1073325"/>
    <lineage>
        <taxon>Bacteria</taxon>
        <taxon>Pseudomonadati</taxon>
        <taxon>Bacteroidota</taxon>
        <taxon>Flavobacteriia</taxon>
        <taxon>Flavobacteriales</taxon>
        <taxon>Flavobacteriaceae</taxon>
        <taxon>Salegentibacter</taxon>
    </lineage>
</organism>
<protein>
    <submittedName>
        <fullName evidence="7">Membrane protein involved in the export of O-antigen and teichoic acid</fullName>
    </submittedName>
</protein>
<name>A0A1M5CXF1_SALEC</name>
<gene>
    <name evidence="7" type="ORF">SAMN05444483_101714</name>
</gene>
<reference evidence="8" key="1">
    <citation type="submission" date="2016-11" db="EMBL/GenBank/DDBJ databases">
        <authorList>
            <person name="Varghese N."/>
            <person name="Submissions S."/>
        </authorList>
    </citation>
    <scope>NUCLEOTIDE SEQUENCE [LARGE SCALE GENOMIC DNA]</scope>
    <source>
        <strain evidence="8">DSM 24579</strain>
    </source>
</reference>
<dbReference type="STRING" id="1073325.SAMN05444483_101714"/>
<proteinExistence type="predicted"/>
<keyword evidence="5 6" id="KW-0472">Membrane</keyword>
<dbReference type="InterPro" id="IPR050833">
    <property type="entry name" value="Poly_Biosynth_Transport"/>
</dbReference>
<feature type="transmembrane region" description="Helical" evidence="6">
    <location>
        <begin position="80"/>
        <end position="100"/>
    </location>
</feature>
<feature type="transmembrane region" description="Helical" evidence="6">
    <location>
        <begin position="330"/>
        <end position="348"/>
    </location>
</feature>
<feature type="transmembrane region" description="Helical" evidence="6">
    <location>
        <begin position="390"/>
        <end position="411"/>
    </location>
</feature>
<feature type="transmembrane region" description="Helical" evidence="6">
    <location>
        <begin position="38"/>
        <end position="60"/>
    </location>
</feature>
<feature type="transmembrane region" description="Helical" evidence="6">
    <location>
        <begin position="446"/>
        <end position="468"/>
    </location>
</feature>
<dbReference type="Pfam" id="PF01943">
    <property type="entry name" value="Polysacc_synt"/>
    <property type="match status" value="1"/>
</dbReference>
<dbReference type="Proteomes" id="UP000183945">
    <property type="component" value="Unassembled WGS sequence"/>
</dbReference>
<dbReference type="RefSeq" id="WP_072876696.1">
    <property type="nucleotide sequence ID" value="NZ_FQVT01000001.1"/>
</dbReference>
<feature type="transmembrane region" description="Helical" evidence="6">
    <location>
        <begin position="216"/>
        <end position="235"/>
    </location>
</feature>
<keyword evidence="8" id="KW-1185">Reference proteome</keyword>
<sequence length="487" mass="55886">MGVIIKQSFKNMVTTYFGFGIGAINTLFLYTYFLEQEYYGLVTFLLSAANLVWPFMAFGVPNTLVKFFTFYRKKEEKDKLLNLVLILPIVVSLVLGLLAYVAYDFLIGYFTKGNSLVRPYIWLIFVIAFASTYFEIFFAWSKLFYKSVFGNFMKEVFQRFCISLLLVAVYLNWLSVHQFIYCIAGVFVLRLLAMGIYAFSLYVPQFSFKFPKQLSPVLKYTALILIAASIATALLDLDKVMIEYFLPIENVAIYGIAVYIATVISVPQKAMHQITHPLTAEYLNNRHKDKLEELYKKSSLNLLIISGLIFILILSNVKQLYELIPDEYELSVLVVLLISLVKLYDNLLGNNNSILFNSDYYRIVLVIGLSLVVLAVVLNIIFIPRLGIDGAAIATFIAFFLYNSAKILLVYRKFRFLPFTSKTWLILLLGTLLSLCFYFWDFTFHPLLNIGFKSILISLSYLGLAYFLNFSSEVKRIINQVFGIKKG</sequence>
<evidence type="ECO:0000256" key="4">
    <source>
        <dbReference type="ARBA" id="ARBA00022989"/>
    </source>
</evidence>
<dbReference type="PANTHER" id="PTHR30250:SF11">
    <property type="entry name" value="O-ANTIGEN TRANSPORTER-RELATED"/>
    <property type="match status" value="1"/>
</dbReference>
<feature type="transmembrane region" description="Helical" evidence="6">
    <location>
        <begin position="247"/>
        <end position="266"/>
    </location>
</feature>
<evidence type="ECO:0000313" key="7">
    <source>
        <dbReference type="EMBL" id="SHF59423.1"/>
    </source>
</evidence>
<evidence type="ECO:0000313" key="8">
    <source>
        <dbReference type="Proteomes" id="UP000183945"/>
    </source>
</evidence>